<protein>
    <recommendedName>
        <fullName evidence="4">PH domain-containing protein</fullName>
    </recommendedName>
</protein>
<dbReference type="RefSeq" id="WP_224830141.1">
    <property type="nucleotide sequence ID" value="NZ_JAIVEF010000040.1"/>
</dbReference>
<dbReference type="AlphaFoldDB" id="A0ABD5QCB8"/>
<organism evidence="2 3">
    <name type="scientific">Saliphagus infecundisoli</name>
    <dbReference type="NCBI Taxonomy" id="1849069"/>
    <lineage>
        <taxon>Archaea</taxon>
        <taxon>Methanobacteriati</taxon>
        <taxon>Methanobacteriota</taxon>
        <taxon>Stenosarchaea group</taxon>
        <taxon>Halobacteria</taxon>
        <taxon>Halobacteriales</taxon>
        <taxon>Natrialbaceae</taxon>
        <taxon>Saliphagus</taxon>
    </lineage>
</organism>
<dbReference type="Proteomes" id="UP001595925">
    <property type="component" value="Unassembled WGS sequence"/>
</dbReference>
<feature type="transmembrane region" description="Helical" evidence="1">
    <location>
        <begin position="17"/>
        <end position="50"/>
    </location>
</feature>
<accession>A0ABD5QCB8</accession>
<reference evidence="2 3" key="1">
    <citation type="journal article" date="2019" name="Int. J. Syst. Evol. Microbiol.">
        <title>The Global Catalogue of Microorganisms (GCM) 10K type strain sequencing project: providing services to taxonomists for standard genome sequencing and annotation.</title>
        <authorList>
            <consortium name="The Broad Institute Genomics Platform"/>
            <consortium name="The Broad Institute Genome Sequencing Center for Infectious Disease"/>
            <person name="Wu L."/>
            <person name="Ma J."/>
        </authorList>
    </citation>
    <scope>NUCLEOTIDE SEQUENCE [LARGE SCALE GENOMIC DNA]</scope>
    <source>
        <strain evidence="2 3">CGMCC 1.15824</strain>
    </source>
</reference>
<gene>
    <name evidence="2" type="ORF">ACFPFO_06055</name>
</gene>
<evidence type="ECO:0000313" key="3">
    <source>
        <dbReference type="Proteomes" id="UP001595925"/>
    </source>
</evidence>
<keyword evidence="1" id="KW-0812">Transmembrane</keyword>
<dbReference type="EMBL" id="JBHSJG010000022">
    <property type="protein sequence ID" value="MFC4987335.1"/>
    <property type="molecule type" value="Genomic_DNA"/>
</dbReference>
<sequence>MNTDPVYREVQQFRQRWLWALLSGTALLMLVFGPVSWPGLVIVGVVAAFVYSLRLETEVRADGIYLKMWPLHRSFRRIAWSEIDQYEARTYRPLREFGGWGIRWASGKRAYNVSGTRGVWIQRTNASDVLVGSQHADDFVTAINEVSTN</sequence>
<keyword evidence="1" id="KW-1133">Transmembrane helix</keyword>
<name>A0ABD5QCB8_9EURY</name>
<comment type="caution">
    <text evidence="2">The sequence shown here is derived from an EMBL/GenBank/DDBJ whole genome shotgun (WGS) entry which is preliminary data.</text>
</comment>
<keyword evidence="3" id="KW-1185">Reference proteome</keyword>
<keyword evidence="1" id="KW-0472">Membrane</keyword>
<evidence type="ECO:0008006" key="4">
    <source>
        <dbReference type="Google" id="ProtNLM"/>
    </source>
</evidence>
<evidence type="ECO:0000313" key="2">
    <source>
        <dbReference type="EMBL" id="MFC4987335.1"/>
    </source>
</evidence>
<proteinExistence type="predicted"/>
<evidence type="ECO:0000256" key="1">
    <source>
        <dbReference type="SAM" id="Phobius"/>
    </source>
</evidence>